<evidence type="ECO:0000259" key="9">
    <source>
        <dbReference type="SMART" id="SM01372"/>
    </source>
</evidence>
<dbReference type="FunFam" id="1.10.10.10:FF:000008">
    <property type="entry name" value="E2F transcription factor 1"/>
    <property type="match status" value="1"/>
</dbReference>
<dbReference type="SUPFAM" id="SSF46785">
    <property type="entry name" value="Winged helix' DNA-binding domain"/>
    <property type="match status" value="1"/>
</dbReference>
<evidence type="ECO:0000256" key="4">
    <source>
        <dbReference type="ARBA" id="ARBA00023163"/>
    </source>
</evidence>
<feature type="coiled-coil region" evidence="7">
    <location>
        <begin position="213"/>
        <end position="247"/>
    </location>
</feature>
<dbReference type="InterPro" id="IPR037241">
    <property type="entry name" value="E2F-DP_heterodim"/>
</dbReference>
<protein>
    <submittedName>
        <fullName evidence="10">Transcription factor E2FA</fullName>
    </submittedName>
</protein>
<evidence type="ECO:0000256" key="2">
    <source>
        <dbReference type="ARBA" id="ARBA00023015"/>
    </source>
</evidence>
<dbReference type="SUPFAM" id="SSF144074">
    <property type="entry name" value="E2F-DP heterodimerization region"/>
    <property type="match status" value="1"/>
</dbReference>
<keyword evidence="6" id="KW-0539">Nucleus</keyword>
<evidence type="ECO:0000256" key="1">
    <source>
        <dbReference type="ARBA" id="ARBA00010940"/>
    </source>
</evidence>
<dbReference type="Gene3D" id="1.10.10.10">
    <property type="entry name" value="Winged helix-like DNA-binding domain superfamily/Winged helix DNA-binding domain"/>
    <property type="match status" value="1"/>
</dbReference>
<organism evidence="10">
    <name type="scientific">Zea mays</name>
    <name type="common">Maize</name>
    <dbReference type="NCBI Taxonomy" id="4577"/>
    <lineage>
        <taxon>Eukaryota</taxon>
        <taxon>Viridiplantae</taxon>
        <taxon>Streptophyta</taxon>
        <taxon>Embryophyta</taxon>
        <taxon>Tracheophyta</taxon>
        <taxon>Spermatophyta</taxon>
        <taxon>Magnoliopsida</taxon>
        <taxon>Liliopsida</taxon>
        <taxon>Poales</taxon>
        <taxon>Poaceae</taxon>
        <taxon>PACMAD clade</taxon>
        <taxon>Panicoideae</taxon>
        <taxon>Andropogonodae</taxon>
        <taxon>Andropogoneae</taxon>
        <taxon>Tripsacinae</taxon>
        <taxon>Zea</taxon>
    </lineage>
</organism>
<dbReference type="AlphaFoldDB" id="A0A3L6F926"/>
<keyword evidence="7" id="KW-0175">Coiled coil</keyword>
<dbReference type="EMBL" id="NCVQ01000005">
    <property type="protein sequence ID" value="PWZ29500.1"/>
    <property type="molecule type" value="Genomic_DNA"/>
</dbReference>
<evidence type="ECO:0000256" key="7">
    <source>
        <dbReference type="SAM" id="Coils"/>
    </source>
</evidence>
<dbReference type="PANTHER" id="PTHR12081:SF98">
    <property type="entry name" value="E2F-DP TRANSCRIPTION FACTOR"/>
    <property type="match status" value="1"/>
</dbReference>
<dbReference type="Pfam" id="PF02319">
    <property type="entry name" value="WHD_E2F_TDP"/>
    <property type="match status" value="1"/>
</dbReference>
<dbReference type="GO" id="GO:0046983">
    <property type="term" value="F:protein dimerization activity"/>
    <property type="evidence" value="ECO:0007669"/>
    <property type="project" value="InterPro"/>
</dbReference>
<sequence length="390" mass="42236">MSGVGSGRPPAAQKILQSLRPPLSFSTPSRPPFAAPDDYHRFPTPAAATSPAATSGGVGAGAAPPDTVEEGLVIRTPLYNKSISLLQLKRKATSEENAAADSSSCIITSPMLTPVSAKTVKASKAKAKNSKTGPQTPTSNVGLLTKKFINLLKQAPDGILDLNNAAEILEVQKRRIYDITNVLEGIGLIEKTLKNRIRWKALDDSSVQLDNGISALQAEVENLSLQEQALDERISDIREKLRGLTEDENNQRWLYVTEDDIKGLPSFQNETLIAIKAPHGTTLEVPDPDEAGDYLQRRYRIVLRSTMGPIDVYLVSQFDEKFEELGGVATPAKHSNVPRHQPAEDFNTSYAGQSSTLMGVAHDAQHSQKIPQDPSALHDFGGMTRIIVTA</sequence>
<keyword evidence="4 6" id="KW-0804">Transcription</keyword>
<dbReference type="InterPro" id="IPR032198">
    <property type="entry name" value="E2F_CC-MB"/>
</dbReference>
<comment type="caution">
    <text evidence="10">The sequence shown here is derived from an EMBL/GenBank/DDBJ whole genome shotgun (WGS) entry which is preliminary data.</text>
</comment>
<dbReference type="InterPro" id="IPR003316">
    <property type="entry name" value="E2F_WHTH_DNA-bd_dom"/>
</dbReference>
<dbReference type="InterPro" id="IPR036388">
    <property type="entry name" value="WH-like_DNA-bd_sf"/>
</dbReference>
<accession>A0A3L6F926</accession>
<dbReference type="SMART" id="SM01372">
    <property type="entry name" value="E2F_TDP"/>
    <property type="match status" value="1"/>
</dbReference>
<keyword evidence="5" id="KW-0131">Cell cycle</keyword>
<dbReference type="CDD" id="cd14660">
    <property type="entry name" value="E2F_DD"/>
    <property type="match status" value="1"/>
</dbReference>
<evidence type="ECO:0000256" key="6">
    <source>
        <dbReference type="RuleBase" id="RU003796"/>
    </source>
</evidence>
<reference evidence="10" key="1">
    <citation type="journal article" date="2018" name="Nat. Genet.">
        <title>Extensive intraspecific gene order and gene structural variations between Mo17 and other maize genomes.</title>
        <authorList>
            <person name="Sun S."/>
            <person name="Zhou Y."/>
            <person name="Chen J."/>
            <person name="Shi J."/>
            <person name="Zhao H."/>
            <person name="Zhao H."/>
            <person name="Song W."/>
            <person name="Zhang M."/>
            <person name="Cui Y."/>
            <person name="Dong X."/>
            <person name="Liu H."/>
            <person name="Ma X."/>
            <person name="Jiao Y."/>
            <person name="Wang B."/>
            <person name="Wei X."/>
            <person name="Stein J.C."/>
            <person name="Glaubitz J.C."/>
            <person name="Lu F."/>
            <person name="Yu G."/>
            <person name="Liang C."/>
            <person name="Fengler K."/>
            <person name="Li B."/>
            <person name="Rafalski A."/>
            <person name="Schnable P.S."/>
            <person name="Ware D.H."/>
            <person name="Buckler E.S."/>
            <person name="Lai J."/>
        </authorList>
    </citation>
    <scope>NUCLEOTIDE SEQUENCE [LARGE SCALE GENOMIC DNA]</scope>
    <source>
        <tissue evidence="10">Seedling</tissue>
    </source>
</reference>
<evidence type="ECO:0000256" key="3">
    <source>
        <dbReference type="ARBA" id="ARBA00023125"/>
    </source>
</evidence>
<dbReference type="GO" id="GO:0005634">
    <property type="term" value="C:nucleus"/>
    <property type="evidence" value="ECO:0007669"/>
    <property type="project" value="UniProtKB-SubCell"/>
</dbReference>
<dbReference type="Proteomes" id="UP000251960">
    <property type="component" value="Chromosome 4"/>
</dbReference>
<dbReference type="GO" id="GO:0006357">
    <property type="term" value="P:regulation of transcription by RNA polymerase II"/>
    <property type="evidence" value="ECO:0007669"/>
    <property type="project" value="InterPro"/>
</dbReference>
<feature type="region of interest" description="Disordered" evidence="8">
    <location>
        <begin position="1"/>
        <end position="64"/>
    </location>
</feature>
<keyword evidence="2 6" id="KW-0805">Transcription regulation</keyword>
<proteinExistence type="inferred from homology"/>
<dbReference type="InterPro" id="IPR015633">
    <property type="entry name" value="E2F"/>
</dbReference>
<evidence type="ECO:0000256" key="8">
    <source>
        <dbReference type="SAM" id="MobiDB-lite"/>
    </source>
</evidence>
<evidence type="ECO:0000256" key="5">
    <source>
        <dbReference type="ARBA" id="ARBA00023306"/>
    </source>
</evidence>
<dbReference type="Pfam" id="PF16421">
    <property type="entry name" value="E2F_CC-MB"/>
    <property type="match status" value="1"/>
</dbReference>
<evidence type="ECO:0000313" key="10">
    <source>
        <dbReference type="EMBL" id="PWZ29500.1"/>
    </source>
</evidence>
<dbReference type="PANTHER" id="PTHR12081">
    <property type="entry name" value="TRANSCRIPTION FACTOR E2F"/>
    <property type="match status" value="1"/>
</dbReference>
<name>A0A3L6F926_MAIZE</name>
<gene>
    <name evidence="10" type="primary">E2FA_0</name>
    <name evidence="10" type="ORF">Zm00014a_018941</name>
</gene>
<comment type="similarity">
    <text evidence="1 6">Belongs to the E2F/DP family.</text>
</comment>
<comment type="subcellular location">
    <subcellularLocation>
        <location evidence="6">Nucleus</location>
    </subcellularLocation>
</comment>
<dbReference type="GO" id="GO:0000978">
    <property type="term" value="F:RNA polymerase II cis-regulatory region sequence-specific DNA binding"/>
    <property type="evidence" value="ECO:0007669"/>
    <property type="project" value="InterPro"/>
</dbReference>
<keyword evidence="3 6" id="KW-0238">DNA-binding</keyword>
<dbReference type="GO" id="GO:0005667">
    <property type="term" value="C:transcription regulator complex"/>
    <property type="evidence" value="ECO:0007669"/>
    <property type="project" value="InterPro"/>
</dbReference>
<dbReference type="InterPro" id="IPR036390">
    <property type="entry name" value="WH_DNA-bd_sf"/>
</dbReference>
<feature type="domain" description="E2F/DP family winged-helix DNA-binding" evidence="9">
    <location>
        <begin position="136"/>
        <end position="201"/>
    </location>
</feature>
<dbReference type="ExpressionAtlas" id="A0A3L6F926">
    <property type="expression patterns" value="baseline and differential"/>
</dbReference>
<feature type="compositionally biased region" description="Low complexity" evidence="8">
    <location>
        <begin position="43"/>
        <end position="64"/>
    </location>
</feature>
<dbReference type="Gene3D" id="6.10.250.540">
    <property type="match status" value="1"/>
</dbReference>